<dbReference type="InterPro" id="IPR001279">
    <property type="entry name" value="Metallo-B-lactamas"/>
</dbReference>
<dbReference type="SUPFAM" id="SSF56281">
    <property type="entry name" value="Metallo-hydrolase/oxidoreductase"/>
    <property type="match status" value="1"/>
</dbReference>
<gene>
    <name evidence="2" type="ORF">UFOPK3444_00397</name>
</gene>
<reference evidence="2" key="1">
    <citation type="submission" date="2020-05" db="EMBL/GenBank/DDBJ databases">
        <authorList>
            <person name="Chiriac C."/>
            <person name="Salcher M."/>
            <person name="Ghai R."/>
            <person name="Kavagutti S V."/>
        </authorList>
    </citation>
    <scope>NUCLEOTIDE SEQUENCE</scope>
</reference>
<accession>A0A6J7D5K1</accession>
<proteinExistence type="predicted"/>
<dbReference type="AlphaFoldDB" id="A0A6J7D5K1"/>
<dbReference type="PANTHER" id="PTHR42951">
    <property type="entry name" value="METALLO-BETA-LACTAMASE DOMAIN-CONTAINING"/>
    <property type="match status" value="1"/>
</dbReference>
<dbReference type="InterPro" id="IPR050855">
    <property type="entry name" value="NDM-1-like"/>
</dbReference>
<protein>
    <submittedName>
        <fullName evidence="2">Unannotated protein</fullName>
    </submittedName>
</protein>
<dbReference type="EMBL" id="CAFBLU010000004">
    <property type="protein sequence ID" value="CAB4864960.1"/>
    <property type="molecule type" value="Genomic_DNA"/>
</dbReference>
<dbReference type="Gene3D" id="3.60.15.10">
    <property type="entry name" value="Ribonuclease Z/Hydroxyacylglutathione hydrolase-like"/>
    <property type="match status" value="1"/>
</dbReference>
<evidence type="ECO:0000313" key="2">
    <source>
        <dbReference type="EMBL" id="CAB4864960.1"/>
    </source>
</evidence>
<dbReference type="SMART" id="SM00849">
    <property type="entry name" value="Lactamase_B"/>
    <property type="match status" value="1"/>
</dbReference>
<name>A0A6J7D5K1_9ZZZZ</name>
<feature type="domain" description="Metallo-beta-lactamase" evidence="1">
    <location>
        <begin position="58"/>
        <end position="269"/>
    </location>
</feature>
<dbReference type="InterPro" id="IPR036866">
    <property type="entry name" value="RibonucZ/Hydroxyglut_hydro"/>
</dbReference>
<sequence>MAAHPKLGTGWVGARARVALSWASVSATPRKPNLSRGEKVIPGLWRLKLPLPWPLVPHGNAFAVADGDGLLLIDTGIHSEESMDNLEDALNQCGLSVDMVHRIVCTHAHADHAGQAMSIKDRTGAEILINPALEHMRGYVSDPDGTLDYRLSRALLCGVPPEAVERQRETRRGMNSGFDRVLEPDRDLVEGMTIPSDLGDLNVIETPGHAPSHVVLHQPEGRLLFSGDHILGRVSLYYDVGYTPDPAGEFLASLDKVASLGARLCLSGHGKPVNAIPELAAANKAAVEGRLRAIRSSLATEPLSAWEITSLLYEGMPEEPRIGWFLPETLAYLTHLAILGEVVRDGGEPVERWAVAPAASQATAAA</sequence>
<organism evidence="2">
    <name type="scientific">freshwater metagenome</name>
    <dbReference type="NCBI Taxonomy" id="449393"/>
    <lineage>
        <taxon>unclassified sequences</taxon>
        <taxon>metagenomes</taxon>
        <taxon>ecological metagenomes</taxon>
    </lineage>
</organism>
<evidence type="ECO:0000259" key="1">
    <source>
        <dbReference type="SMART" id="SM00849"/>
    </source>
</evidence>
<dbReference type="Pfam" id="PF00753">
    <property type="entry name" value="Lactamase_B"/>
    <property type="match status" value="1"/>
</dbReference>